<feature type="non-terminal residue" evidence="1">
    <location>
        <position position="1"/>
    </location>
</feature>
<dbReference type="InterPro" id="IPR018759">
    <property type="entry name" value="BBP2_2"/>
</dbReference>
<dbReference type="RefSeq" id="WP_254102872.1">
    <property type="nucleotide sequence ID" value="NZ_JANATA010000359.1"/>
</dbReference>
<accession>A0AA42BQZ1</accession>
<dbReference type="EMBL" id="JANATA010000359">
    <property type="protein sequence ID" value="MCP3430031.1"/>
    <property type="molecule type" value="Genomic_DNA"/>
</dbReference>
<protein>
    <submittedName>
        <fullName evidence="1">Outer membrane beta-barrel protein</fullName>
    </submittedName>
</protein>
<dbReference type="AlphaFoldDB" id="A0AA42BQZ1"/>
<dbReference type="Proteomes" id="UP001165413">
    <property type="component" value="Unassembled WGS sequence"/>
</dbReference>
<proteinExistence type="predicted"/>
<evidence type="ECO:0000313" key="1">
    <source>
        <dbReference type="EMBL" id="MCP3430031.1"/>
    </source>
</evidence>
<evidence type="ECO:0000313" key="2">
    <source>
        <dbReference type="Proteomes" id="UP001165413"/>
    </source>
</evidence>
<organism evidence="1 2">
    <name type="scientific">Opacimonas viscosa</name>
    <dbReference type="NCBI Taxonomy" id="2961944"/>
    <lineage>
        <taxon>Bacteria</taxon>
        <taxon>Pseudomonadati</taxon>
        <taxon>Pseudomonadota</taxon>
        <taxon>Gammaproteobacteria</taxon>
        <taxon>Alteromonadales</taxon>
        <taxon>Alteromonadaceae</taxon>
        <taxon>Opacimonas</taxon>
    </lineage>
</organism>
<reference evidence="1" key="1">
    <citation type="submission" date="2022-07" db="EMBL/GenBank/DDBJ databases">
        <title>Characterization of the Novel Bacterium Alteromonas immobilis LMIT006 and Alteromonas gregis LMIT007.</title>
        <authorList>
            <person name="Lin X."/>
        </authorList>
    </citation>
    <scope>NUCLEOTIDE SEQUENCE</scope>
    <source>
        <strain evidence="1">LMIT007</strain>
    </source>
</reference>
<dbReference type="Pfam" id="PF10082">
    <property type="entry name" value="BBP2_2"/>
    <property type="match status" value="1"/>
</dbReference>
<feature type="non-terminal residue" evidence="1">
    <location>
        <position position="75"/>
    </location>
</feature>
<keyword evidence="2" id="KW-1185">Reference proteome</keyword>
<name>A0AA42BQZ1_9ALTE</name>
<comment type="caution">
    <text evidence="1">The sequence shown here is derived from an EMBL/GenBank/DDBJ whole genome shotgun (WGS) entry which is preliminary data.</text>
</comment>
<sequence>YTTLGFVAKRESIDSSLEQTGGFLRTTYGASVKHELSELVKIKADLGYGTDELVFSAARKDERLAAQTSIEYSVL</sequence>
<gene>
    <name evidence="1" type="ORF">NLF92_13910</name>
</gene>